<name>A0ACB5TZC1_AMBMO</name>
<accession>A0ACB5TZC1</accession>
<dbReference type="Proteomes" id="UP001165064">
    <property type="component" value="Unassembled WGS sequence"/>
</dbReference>
<evidence type="ECO:0000313" key="1">
    <source>
        <dbReference type="EMBL" id="GME98573.1"/>
    </source>
</evidence>
<protein>
    <submittedName>
        <fullName evidence="1">Unnamed protein product</fullName>
    </submittedName>
</protein>
<organism evidence="1 2">
    <name type="scientific">Ambrosiozyma monospora</name>
    <name type="common">Yeast</name>
    <name type="synonym">Endomycopsis monosporus</name>
    <dbReference type="NCBI Taxonomy" id="43982"/>
    <lineage>
        <taxon>Eukaryota</taxon>
        <taxon>Fungi</taxon>
        <taxon>Dikarya</taxon>
        <taxon>Ascomycota</taxon>
        <taxon>Saccharomycotina</taxon>
        <taxon>Pichiomycetes</taxon>
        <taxon>Pichiales</taxon>
        <taxon>Pichiaceae</taxon>
        <taxon>Ambrosiozyma</taxon>
    </lineage>
</organism>
<proteinExistence type="predicted"/>
<comment type="caution">
    <text evidence="1">The sequence shown here is derived from an EMBL/GenBank/DDBJ whole genome shotgun (WGS) entry which is preliminary data.</text>
</comment>
<evidence type="ECO:0000313" key="2">
    <source>
        <dbReference type="Proteomes" id="UP001165064"/>
    </source>
</evidence>
<sequence length="72" mass="7788">MFRSDSDRMSLNFDLGGSREVNSFTGSSQISSVPSSINKKRTKLIIGIGCLTFVLILALALGLGFGLQKHKK</sequence>
<keyword evidence="2" id="KW-1185">Reference proteome</keyword>
<gene>
    <name evidence="1" type="ORF">Amon02_001051200</name>
</gene>
<dbReference type="EMBL" id="BSXS01010587">
    <property type="protein sequence ID" value="GME98573.1"/>
    <property type="molecule type" value="Genomic_DNA"/>
</dbReference>
<reference evidence="1" key="1">
    <citation type="submission" date="2023-04" db="EMBL/GenBank/DDBJ databases">
        <title>Ambrosiozyma monospora NBRC 10751.</title>
        <authorList>
            <person name="Ichikawa N."/>
            <person name="Sato H."/>
            <person name="Tonouchi N."/>
        </authorList>
    </citation>
    <scope>NUCLEOTIDE SEQUENCE</scope>
    <source>
        <strain evidence="1">NBRC 10751</strain>
    </source>
</reference>